<dbReference type="InterPro" id="IPR013656">
    <property type="entry name" value="PAS_4"/>
</dbReference>
<dbReference type="Pfam" id="PF08448">
    <property type="entry name" value="PAS_4"/>
    <property type="match status" value="1"/>
</dbReference>
<sequence length="279" mass="31047">MLHFPSASRAAPVPRLAAEHLLQLFEQAPSFMAVLLGPHHVFQLANGAYLQLIGHRDPLGKPVREALLEVDGAFASNCNASRTVQSRRATCISYISPSWIHGLLSADESALVLAVPFANDGRLGRFLAIAPLEAAPWEKEDIALVRAMAERVWSSLDTCRAQSALQDERDERRHIFLNMTEGFAIIGSDWQRKQINTLGLKVGQREAQVVVGRSLWDVWPEIIGTEVETRYRRVMASRSAGRFEELVAFSNGENVWLELRLLPMPDGGMAVPLPGHWRP</sequence>
<dbReference type="InterPro" id="IPR000014">
    <property type="entry name" value="PAS"/>
</dbReference>
<proteinExistence type="predicted"/>
<dbReference type="Proteomes" id="UP000229897">
    <property type="component" value="Chromosome"/>
</dbReference>
<feature type="domain" description="PAS" evidence="1">
    <location>
        <begin position="170"/>
        <end position="236"/>
    </location>
</feature>
<feature type="domain" description="PAS" evidence="1">
    <location>
        <begin position="19"/>
        <end position="83"/>
    </location>
</feature>
<gene>
    <name evidence="2" type="ORF">CR152_23440</name>
</gene>
<evidence type="ECO:0000259" key="1">
    <source>
        <dbReference type="SMART" id="SM00091"/>
    </source>
</evidence>
<dbReference type="AlphaFoldDB" id="A0A2D2DQA0"/>
<name>A0A2D2DQA0_9BURK</name>
<organism evidence="2 3">
    <name type="scientific">Massilia violaceinigra</name>
    <dbReference type="NCBI Taxonomy" id="2045208"/>
    <lineage>
        <taxon>Bacteria</taxon>
        <taxon>Pseudomonadati</taxon>
        <taxon>Pseudomonadota</taxon>
        <taxon>Betaproteobacteria</taxon>
        <taxon>Burkholderiales</taxon>
        <taxon>Oxalobacteraceae</taxon>
        <taxon>Telluria group</taxon>
        <taxon>Massilia</taxon>
    </lineage>
</organism>
<dbReference type="CDD" id="cd00130">
    <property type="entry name" value="PAS"/>
    <property type="match status" value="1"/>
</dbReference>
<protein>
    <recommendedName>
        <fullName evidence="1">PAS domain-containing protein</fullName>
    </recommendedName>
</protein>
<dbReference type="OrthoDB" id="7861242at2"/>
<dbReference type="KEGG" id="mass:CR152_23440"/>
<evidence type="ECO:0000313" key="3">
    <source>
        <dbReference type="Proteomes" id="UP000229897"/>
    </source>
</evidence>
<dbReference type="SMART" id="SM00091">
    <property type="entry name" value="PAS"/>
    <property type="match status" value="2"/>
</dbReference>
<dbReference type="InterPro" id="IPR035965">
    <property type="entry name" value="PAS-like_dom_sf"/>
</dbReference>
<evidence type="ECO:0000313" key="2">
    <source>
        <dbReference type="EMBL" id="ATQ77140.1"/>
    </source>
</evidence>
<accession>A0A2D2DQA0</accession>
<keyword evidence="3" id="KW-1185">Reference proteome</keyword>
<dbReference type="SUPFAM" id="SSF55785">
    <property type="entry name" value="PYP-like sensor domain (PAS domain)"/>
    <property type="match status" value="1"/>
</dbReference>
<dbReference type="EMBL" id="CP024608">
    <property type="protein sequence ID" value="ATQ77140.1"/>
    <property type="molecule type" value="Genomic_DNA"/>
</dbReference>
<reference evidence="2" key="1">
    <citation type="submission" date="2017-10" db="EMBL/GenBank/DDBJ databases">
        <title>Massilia psychrophilum sp. nov., a novel purple-pigmented bacterium isolated from Tianshan glacier, Xinjiang Municipality, China.</title>
        <authorList>
            <person name="Wang H."/>
        </authorList>
    </citation>
    <scope>NUCLEOTIDE SEQUENCE [LARGE SCALE GENOMIC DNA]</scope>
    <source>
        <strain evidence="2">B2</strain>
    </source>
</reference>
<dbReference type="Gene3D" id="3.30.450.20">
    <property type="entry name" value="PAS domain"/>
    <property type="match status" value="2"/>
</dbReference>